<sequence length="64" mass="7336">MLPLWFRRAARRQAQSARQLGRCRSELESVDPVATVAQIAGEDAYGLISMVTERAEKVRRNKYE</sequence>
<reference evidence="1" key="1">
    <citation type="submission" date="2015-04" db="UniProtKB">
        <authorList>
            <consortium name="EnsemblPlants"/>
        </authorList>
    </citation>
    <scope>IDENTIFICATION</scope>
</reference>
<evidence type="ECO:0000313" key="2">
    <source>
        <dbReference type="Proteomes" id="UP000008021"/>
    </source>
</evidence>
<dbReference type="HOGENOM" id="CLU_2871491_0_0_1"/>
<name>A0A0E0E2L8_9ORYZ</name>
<dbReference type="AlphaFoldDB" id="A0A0E0E2L8"/>
<keyword evidence="2" id="KW-1185">Reference proteome</keyword>
<reference evidence="1" key="2">
    <citation type="submission" date="2018-05" db="EMBL/GenBank/DDBJ databases">
        <title>OmerRS3 (Oryza meridionalis Reference Sequence Version 3).</title>
        <authorList>
            <person name="Zhang J."/>
            <person name="Kudrna D."/>
            <person name="Lee S."/>
            <person name="Talag J."/>
            <person name="Welchert J."/>
            <person name="Wing R.A."/>
        </authorList>
    </citation>
    <scope>NUCLEOTIDE SEQUENCE [LARGE SCALE GENOMIC DNA]</scope>
    <source>
        <strain evidence="1">cv. OR44</strain>
    </source>
</reference>
<dbReference type="EnsemblPlants" id="OMERI06G18230.1">
    <property type="protein sequence ID" value="OMERI06G18230.1"/>
    <property type="gene ID" value="OMERI06G18230"/>
</dbReference>
<evidence type="ECO:0000313" key="1">
    <source>
        <dbReference type="EnsemblPlants" id="OMERI06G18230.1"/>
    </source>
</evidence>
<dbReference type="Proteomes" id="UP000008021">
    <property type="component" value="Chromosome 6"/>
</dbReference>
<organism evidence="1">
    <name type="scientific">Oryza meridionalis</name>
    <dbReference type="NCBI Taxonomy" id="40149"/>
    <lineage>
        <taxon>Eukaryota</taxon>
        <taxon>Viridiplantae</taxon>
        <taxon>Streptophyta</taxon>
        <taxon>Embryophyta</taxon>
        <taxon>Tracheophyta</taxon>
        <taxon>Spermatophyta</taxon>
        <taxon>Magnoliopsida</taxon>
        <taxon>Liliopsida</taxon>
        <taxon>Poales</taxon>
        <taxon>Poaceae</taxon>
        <taxon>BOP clade</taxon>
        <taxon>Oryzoideae</taxon>
        <taxon>Oryzeae</taxon>
        <taxon>Oryzinae</taxon>
        <taxon>Oryza</taxon>
    </lineage>
</organism>
<proteinExistence type="predicted"/>
<dbReference type="Gramene" id="OMERI06G18230.1">
    <property type="protein sequence ID" value="OMERI06G18230.1"/>
    <property type="gene ID" value="OMERI06G18230"/>
</dbReference>
<protein>
    <submittedName>
        <fullName evidence="1">Uncharacterized protein</fullName>
    </submittedName>
</protein>
<accession>A0A0E0E2L8</accession>